<protein>
    <submittedName>
        <fullName evidence="7">Transient receptor potential protein</fullName>
    </submittedName>
</protein>
<keyword evidence="2" id="KW-0677">Repeat</keyword>
<evidence type="ECO:0000256" key="3">
    <source>
        <dbReference type="ARBA" id="ARBA00023065"/>
    </source>
</evidence>
<keyword evidence="4" id="KW-0407">Ion channel</keyword>
<evidence type="ECO:0000256" key="1">
    <source>
        <dbReference type="ARBA" id="ARBA00022448"/>
    </source>
</evidence>
<keyword evidence="8" id="KW-1185">Reference proteome</keyword>
<dbReference type="PANTHER" id="PTHR10117">
    <property type="entry name" value="TRANSIENT RECEPTOR POTENTIAL CHANNEL"/>
    <property type="match status" value="1"/>
</dbReference>
<feature type="domain" description="Transient receptor ion channel" evidence="6">
    <location>
        <begin position="208"/>
        <end position="270"/>
    </location>
</feature>
<feature type="non-terminal residue" evidence="7">
    <location>
        <position position="1"/>
    </location>
</feature>
<accession>A0A9Q0MLA1</accession>
<keyword evidence="5" id="KW-0040">ANK repeat</keyword>
<dbReference type="PROSITE" id="PS50088">
    <property type="entry name" value="ANK_REPEAT"/>
    <property type="match status" value="1"/>
</dbReference>
<name>A0A9Q0MLA1_9DIPT</name>
<dbReference type="GO" id="GO:0034703">
    <property type="term" value="C:cation channel complex"/>
    <property type="evidence" value="ECO:0007669"/>
    <property type="project" value="TreeGrafter"/>
</dbReference>
<dbReference type="PROSITE" id="PS50297">
    <property type="entry name" value="ANK_REP_REGION"/>
    <property type="match status" value="1"/>
</dbReference>
<dbReference type="AlphaFoldDB" id="A0A9Q0MLA1"/>
<dbReference type="FunFam" id="1.25.40.20:FF:000402">
    <property type="entry name" value="Transient receptor potential channel"/>
    <property type="match status" value="1"/>
</dbReference>
<dbReference type="InterPro" id="IPR002110">
    <property type="entry name" value="Ankyrin_rpt"/>
</dbReference>
<dbReference type="OrthoDB" id="2373987at2759"/>
<evidence type="ECO:0000256" key="4">
    <source>
        <dbReference type="ARBA" id="ARBA00023303"/>
    </source>
</evidence>
<dbReference type="EMBL" id="WJQU01006380">
    <property type="protein sequence ID" value="KAJ6597367.1"/>
    <property type="molecule type" value="Genomic_DNA"/>
</dbReference>
<dbReference type="Gene3D" id="1.25.40.20">
    <property type="entry name" value="Ankyrin repeat-containing domain"/>
    <property type="match status" value="1"/>
</dbReference>
<dbReference type="PANTHER" id="PTHR10117:SF51">
    <property type="entry name" value="TRANSIENT RECEPTOR POTENTIAL PROTEIN"/>
    <property type="match status" value="1"/>
</dbReference>
<organism evidence="7 8">
    <name type="scientific">Pseudolycoriella hygida</name>
    <dbReference type="NCBI Taxonomy" id="35572"/>
    <lineage>
        <taxon>Eukaryota</taxon>
        <taxon>Metazoa</taxon>
        <taxon>Ecdysozoa</taxon>
        <taxon>Arthropoda</taxon>
        <taxon>Hexapoda</taxon>
        <taxon>Insecta</taxon>
        <taxon>Pterygota</taxon>
        <taxon>Neoptera</taxon>
        <taxon>Endopterygota</taxon>
        <taxon>Diptera</taxon>
        <taxon>Nematocera</taxon>
        <taxon>Sciaroidea</taxon>
        <taxon>Sciaridae</taxon>
        <taxon>Pseudolycoriella</taxon>
    </lineage>
</organism>
<dbReference type="Pfam" id="PF08344">
    <property type="entry name" value="TRP_2"/>
    <property type="match status" value="1"/>
</dbReference>
<proteinExistence type="predicted"/>
<dbReference type="GO" id="GO:0015279">
    <property type="term" value="F:store-operated calcium channel activity"/>
    <property type="evidence" value="ECO:0007669"/>
    <property type="project" value="TreeGrafter"/>
</dbReference>
<evidence type="ECO:0000256" key="2">
    <source>
        <dbReference type="ARBA" id="ARBA00022737"/>
    </source>
</evidence>
<dbReference type="SMART" id="SM00248">
    <property type="entry name" value="ANK"/>
    <property type="match status" value="2"/>
</dbReference>
<keyword evidence="7" id="KW-0675">Receptor</keyword>
<dbReference type="Proteomes" id="UP001151699">
    <property type="component" value="Unassembled WGS sequence"/>
</dbReference>
<dbReference type="Pfam" id="PF00023">
    <property type="entry name" value="Ank"/>
    <property type="match status" value="1"/>
</dbReference>
<dbReference type="GO" id="GO:0051480">
    <property type="term" value="P:regulation of cytosolic calcium ion concentration"/>
    <property type="evidence" value="ECO:0007669"/>
    <property type="project" value="TreeGrafter"/>
</dbReference>
<gene>
    <name evidence="7" type="primary">trp_1</name>
    <name evidence="7" type="ORF">Bhyg_15475</name>
</gene>
<dbReference type="InterPro" id="IPR002153">
    <property type="entry name" value="TRPC_channel"/>
</dbReference>
<dbReference type="InterPro" id="IPR036770">
    <property type="entry name" value="Ankyrin_rpt-contain_sf"/>
</dbReference>
<dbReference type="InterPro" id="IPR013555">
    <property type="entry name" value="TRP_dom"/>
</dbReference>
<comment type="caution">
    <text evidence="7">The sequence shown here is derived from an EMBL/GenBank/DDBJ whole genome shotgun (WGS) entry which is preliminary data.</text>
</comment>
<dbReference type="SMART" id="SM01420">
    <property type="entry name" value="TRP_2"/>
    <property type="match status" value="1"/>
</dbReference>
<reference evidence="7" key="1">
    <citation type="submission" date="2022-07" db="EMBL/GenBank/DDBJ databases">
        <authorList>
            <person name="Trinca V."/>
            <person name="Uliana J.V.C."/>
            <person name="Torres T.T."/>
            <person name="Ward R.J."/>
            <person name="Monesi N."/>
        </authorList>
    </citation>
    <scope>NUCLEOTIDE SEQUENCE</scope>
    <source>
        <strain evidence="7">HSMRA1968</strain>
        <tissue evidence="7">Whole embryos</tissue>
    </source>
</reference>
<feature type="non-terminal residue" evidence="7">
    <location>
        <position position="332"/>
    </location>
</feature>
<evidence type="ECO:0000313" key="7">
    <source>
        <dbReference type="EMBL" id="KAJ6597367.1"/>
    </source>
</evidence>
<keyword evidence="1" id="KW-0813">Transport</keyword>
<dbReference type="GO" id="GO:0070679">
    <property type="term" value="F:inositol 1,4,5 trisphosphate binding"/>
    <property type="evidence" value="ECO:0007669"/>
    <property type="project" value="TreeGrafter"/>
</dbReference>
<dbReference type="Pfam" id="PF12796">
    <property type="entry name" value="Ank_2"/>
    <property type="match status" value="1"/>
</dbReference>
<dbReference type="GO" id="GO:0005886">
    <property type="term" value="C:plasma membrane"/>
    <property type="evidence" value="ECO:0007669"/>
    <property type="project" value="TreeGrafter"/>
</dbReference>
<evidence type="ECO:0000313" key="8">
    <source>
        <dbReference type="Proteomes" id="UP001151699"/>
    </source>
</evidence>
<evidence type="ECO:0000259" key="6">
    <source>
        <dbReference type="SMART" id="SM01420"/>
    </source>
</evidence>
<sequence length="332" mass="37881">FSPKSKLLTLIGKHFAKFVVNGEESKENLVPSNSKDSINEDTPKKPYDAINDSDEYVLTPVEKKFLLTAERGDCAGVRRLIEDYKDKPEELDINCVDPLNRSALIAAIENENIELIRLLLEEGIKVKDALLHSISEEYVEAVETLLLWEEENHEPGTPYSWEAVDRSSSTFTEDITPLILASHRNNYEIIKILLDRGASLPMPHDVRCGCDECISSSANDSLRHSQSRINAYRALSSSSLIALSSRDPILTAFELSWELRRLSRMETEFRIEYNEMRQSVQEFATSLLDHSRTSHELEVMLNFNPIPGSDIWEPGDRQTLERLKLAIKYKQK</sequence>
<dbReference type="SUPFAM" id="SSF48403">
    <property type="entry name" value="Ankyrin repeat"/>
    <property type="match status" value="1"/>
</dbReference>
<keyword evidence="3" id="KW-0406">Ion transport</keyword>
<feature type="repeat" description="ANK" evidence="5">
    <location>
        <begin position="173"/>
        <end position="205"/>
    </location>
</feature>
<evidence type="ECO:0000256" key="5">
    <source>
        <dbReference type="PROSITE-ProRule" id="PRU00023"/>
    </source>
</evidence>